<evidence type="ECO:0000313" key="2">
    <source>
        <dbReference type="EMBL" id="SFN94579.1"/>
    </source>
</evidence>
<protein>
    <recommendedName>
        <fullName evidence="1">DUF3644 domain-containing protein</fullName>
    </recommendedName>
</protein>
<dbReference type="AlphaFoldDB" id="A0A1I5D5U4"/>
<proteinExistence type="predicted"/>
<evidence type="ECO:0000313" key="3">
    <source>
        <dbReference type="Proteomes" id="UP000198806"/>
    </source>
</evidence>
<accession>A0A1I5D5U4</accession>
<gene>
    <name evidence="2" type="ORF">SAMN04489757_1053</name>
</gene>
<dbReference type="Proteomes" id="UP000198806">
    <property type="component" value="Unassembled WGS sequence"/>
</dbReference>
<dbReference type="EMBL" id="FOWD01000005">
    <property type="protein sequence ID" value="SFN94579.1"/>
    <property type="molecule type" value="Genomic_DNA"/>
</dbReference>
<evidence type="ECO:0000259" key="1">
    <source>
        <dbReference type="Pfam" id="PF12358"/>
    </source>
</evidence>
<name>A0A1I5D5U4_9FIRM</name>
<dbReference type="RefSeq" id="WP_344970213.1">
    <property type="nucleotide sequence ID" value="NZ_BAABFM010000026.1"/>
</dbReference>
<reference evidence="2 3" key="1">
    <citation type="submission" date="2016-10" db="EMBL/GenBank/DDBJ databases">
        <authorList>
            <person name="de Groot N.N."/>
        </authorList>
    </citation>
    <scope>NUCLEOTIDE SEQUENCE [LARGE SCALE GENOMIC DNA]</scope>
    <source>
        <strain evidence="2 3">DSM 1283</strain>
    </source>
</reference>
<dbReference type="STRING" id="1527.SAMN04489757_1053"/>
<dbReference type="InterPro" id="IPR022104">
    <property type="entry name" value="DUF3644"/>
</dbReference>
<keyword evidence="3" id="KW-1185">Reference proteome</keyword>
<feature type="domain" description="DUF3644" evidence="1">
    <location>
        <begin position="7"/>
        <end position="35"/>
    </location>
</feature>
<sequence>MESWPDRLLDKSKEAFSMAIEIYNKPTIKYRIEGF</sequence>
<dbReference type="Pfam" id="PF12358">
    <property type="entry name" value="DUF3644"/>
    <property type="match status" value="1"/>
</dbReference>
<organism evidence="2 3">
    <name type="scientific">Anaerocolumna aminovalerica</name>
    <dbReference type="NCBI Taxonomy" id="1527"/>
    <lineage>
        <taxon>Bacteria</taxon>
        <taxon>Bacillati</taxon>
        <taxon>Bacillota</taxon>
        <taxon>Clostridia</taxon>
        <taxon>Lachnospirales</taxon>
        <taxon>Lachnospiraceae</taxon>
        <taxon>Anaerocolumna</taxon>
    </lineage>
</organism>